<dbReference type="Proteomes" id="UP001497444">
    <property type="component" value="Chromosome 4"/>
</dbReference>
<keyword evidence="2" id="KW-0732">Signal</keyword>
<evidence type="ECO:0000313" key="3">
    <source>
        <dbReference type="EMBL" id="CAK9271185.1"/>
    </source>
</evidence>
<accession>A0ABP0WZ09</accession>
<feature type="region of interest" description="Disordered" evidence="1">
    <location>
        <begin position="32"/>
        <end position="55"/>
    </location>
</feature>
<evidence type="ECO:0000313" key="4">
    <source>
        <dbReference type="Proteomes" id="UP001497444"/>
    </source>
</evidence>
<proteinExistence type="predicted"/>
<organism evidence="3 4">
    <name type="scientific">Sphagnum jensenii</name>
    <dbReference type="NCBI Taxonomy" id="128206"/>
    <lineage>
        <taxon>Eukaryota</taxon>
        <taxon>Viridiplantae</taxon>
        <taxon>Streptophyta</taxon>
        <taxon>Embryophyta</taxon>
        <taxon>Bryophyta</taxon>
        <taxon>Sphagnophytina</taxon>
        <taxon>Sphagnopsida</taxon>
        <taxon>Sphagnales</taxon>
        <taxon>Sphagnaceae</taxon>
        <taxon>Sphagnum</taxon>
    </lineage>
</organism>
<protein>
    <recommendedName>
        <fullName evidence="5">Secreted protein</fullName>
    </recommendedName>
</protein>
<keyword evidence="4" id="KW-1185">Reference proteome</keyword>
<feature type="chain" id="PRO_5046570189" description="Secreted protein" evidence="2">
    <location>
        <begin position="28"/>
        <end position="72"/>
    </location>
</feature>
<gene>
    <name evidence="3" type="ORF">CSSPJE1EN1_LOCUS16663</name>
</gene>
<evidence type="ECO:0000256" key="2">
    <source>
        <dbReference type="SAM" id="SignalP"/>
    </source>
</evidence>
<evidence type="ECO:0008006" key="5">
    <source>
        <dbReference type="Google" id="ProtNLM"/>
    </source>
</evidence>
<reference evidence="3" key="1">
    <citation type="submission" date="2024-02" db="EMBL/GenBank/DDBJ databases">
        <authorList>
            <consortium name="ELIXIR-Norway"/>
            <consortium name="Elixir Norway"/>
        </authorList>
    </citation>
    <scope>NUCLEOTIDE SEQUENCE</scope>
</reference>
<evidence type="ECO:0000256" key="1">
    <source>
        <dbReference type="SAM" id="MobiDB-lite"/>
    </source>
</evidence>
<feature type="signal peptide" evidence="2">
    <location>
        <begin position="1"/>
        <end position="27"/>
    </location>
</feature>
<dbReference type="EMBL" id="OZ020099">
    <property type="protein sequence ID" value="CAK9271185.1"/>
    <property type="molecule type" value="Genomic_DNA"/>
</dbReference>
<name>A0ABP0WZ09_9BRYO</name>
<sequence length="72" mass="7196">MTAVVTTVVGCALACFALLSLAAVVVARLAPAASAGSGCGRGAEEKDGMGPRPWTTFLACRTSRRDGVADPS</sequence>